<evidence type="ECO:0000313" key="1">
    <source>
        <dbReference type="EMBL" id="EGV52084.1"/>
    </source>
</evidence>
<keyword evidence="2" id="KW-1185">Reference proteome</keyword>
<organism evidence="1 2">
    <name type="scientific">endosymbiont of Riftia pachyptila</name>
    <name type="common">vent Ph05</name>
    <dbReference type="NCBI Taxonomy" id="1048808"/>
    <lineage>
        <taxon>Bacteria</taxon>
        <taxon>Pseudomonadati</taxon>
        <taxon>Pseudomonadota</taxon>
        <taxon>Gammaproteobacteria</taxon>
        <taxon>sulfur-oxidizing symbionts</taxon>
    </lineage>
</organism>
<name>G2DBE1_9GAMM</name>
<dbReference type="EMBL" id="AFOC01000017">
    <property type="protein sequence ID" value="EGV52084.1"/>
    <property type="molecule type" value="Genomic_DNA"/>
</dbReference>
<dbReference type="Proteomes" id="UP000004491">
    <property type="component" value="Unassembled WGS sequence"/>
</dbReference>
<accession>G2DBE1</accession>
<protein>
    <submittedName>
        <fullName evidence="1">Uncharacterized protein</fullName>
    </submittedName>
</protein>
<gene>
    <name evidence="1" type="ORF">Rifp1Sym_aq00300</name>
</gene>
<evidence type="ECO:0000313" key="2">
    <source>
        <dbReference type="Proteomes" id="UP000004491"/>
    </source>
</evidence>
<proteinExistence type="predicted"/>
<comment type="caution">
    <text evidence="1">The sequence shown here is derived from an EMBL/GenBank/DDBJ whole genome shotgun (WGS) entry which is preliminary data.</text>
</comment>
<sequence length="168" mass="18442">MTPIMKMLITSTEESSMAKINNDEALKRALDALPVASQRILAARFVGNLLHLSKDGRVKRAVEAAATPECSPEEMEEAYRAVKAYSVQTFTACGRDADWASQAEHFVAAAALAALLPEKQLGDKHSLAWKAAMQARMAKNCEMILNDQGELDNEAQRQYVLTEAFLAE</sequence>
<dbReference type="AlphaFoldDB" id="G2DBE1"/>
<reference evidence="1" key="1">
    <citation type="journal article" date="2011" name="ISME J.">
        <title>The endosymbionts of the deep-sea tubeworms Riftia pachyptila and Tevnia jerichonana share an identical physiology as revealed by proteogenomic analyses.</title>
        <authorList>
            <person name="Gardebrecht A."/>
            <person name="Markert S."/>
            <person name="Felbeck H."/>
            <person name="Thuermer A."/>
            <person name="Albrecht D."/>
            <person name="Wollherr A."/>
            <person name="Kabisch J."/>
            <person name="Lehmann R."/>
            <person name="Daniel R."/>
            <person name="Liesegang H."/>
            <person name="Hecker M."/>
            <person name="Sievert S.M."/>
            <person name="Schweder T."/>
        </authorList>
    </citation>
    <scope>NUCLEOTIDE SEQUENCE [LARGE SCALE GENOMIC DNA]</scope>
</reference>